<evidence type="ECO:0000313" key="1">
    <source>
        <dbReference type="EMBL" id="CAF4323870.1"/>
    </source>
</evidence>
<name>A0A820JDA7_9BILA</name>
<sequence length="54" mass="6403">MSDPNIFCKMFVPLALKDEKSDEILWQNESPNSAFYTRPLLLVAEKENHELFRF</sequence>
<gene>
    <name evidence="1" type="ORF">JBS370_LOCUS41108</name>
</gene>
<evidence type="ECO:0000313" key="2">
    <source>
        <dbReference type="Proteomes" id="UP000663836"/>
    </source>
</evidence>
<feature type="non-terminal residue" evidence="1">
    <location>
        <position position="54"/>
    </location>
</feature>
<proteinExistence type="predicted"/>
<protein>
    <submittedName>
        <fullName evidence="1">Uncharacterized protein</fullName>
    </submittedName>
</protein>
<organism evidence="1 2">
    <name type="scientific">Rotaria sordida</name>
    <dbReference type="NCBI Taxonomy" id="392033"/>
    <lineage>
        <taxon>Eukaryota</taxon>
        <taxon>Metazoa</taxon>
        <taxon>Spiralia</taxon>
        <taxon>Gnathifera</taxon>
        <taxon>Rotifera</taxon>
        <taxon>Eurotatoria</taxon>
        <taxon>Bdelloidea</taxon>
        <taxon>Philodinida</taxon>
        <taxon>Philodinidae</taxon>
        <taxon>Rotaria</taxon>
    </lineage>
</organism>
<comment type="caution">
    <text evidence="1">The sequence shown here is derived from an EMBL/GenBank/DDBJ whole genome shotgun (WGS) entry which is preliminary data.</text>
</comment>
<dbReference type="AlphaFoldDB" id="A0A820JDA7"/>
<accession>A0A820JDA7</accession>
<reference evidence="1" key="1">
    <citation type="submission" date="2021-02" db="EMBL/GenBank/DDBJ databases">
        <authorList>
            <person name="Nowell W R."/>
        </authorList>
    </citation>
    <scope>NUCLEOTIDE SEQUENCE</scope>
</reference>
<dbReference type="Proteomes" id="UP000663836">
    <property type="component" value="Unassembled WGS sequence"/>
</dbReference>
<dbReference type="EMBL" id="CAJOBD010042350">
    <property type="protein sequence ID" value="CAF4323870.1"/>
    <property type="molecule type" value="Genomic_DNA"/>
</dbReference>